<feature type="compositionally biased region" description="Polar residues" evidence="1">
    <location>
        <begin position="109"/>
        <end position="126"/>
    </location>
</feature>
<organism evidence="3 4">
    <name type="scientific">Rothia amarae</name>
    <dbReference type="NCBI Taxonomy" id="169480"/>
    <lineage>
        <taxon>Bacteria</taxon>
        <taxon>Bacillati</taxon>
        <taxon>Actinomycetota</taxon>
        <taxon>Actinomycetes</taxon>
        <taxon>Micrococcales</taxon>
        <taxon>Micrococcaceae</taxon>
        <taxon>Rothia</taxon>
    </lineage>
</organism>
<feature type="region of interest" description="Disordered" evidence="1">
    <location>
        <begin position="31"/>
        <end position="126"/>
    </location>
</feature>
<dbReference type="KEGG" id="rama:IDM48_08570"/>
<sequence length="279" mass="29010">MYLTQYRTQKKLVAPAVLSASLVATLLLSGCSDNSTDSAPAESSSSAASSSASTSSSTSSPSASQKASPSANAATSKAVETKEKAAENKESDSADAPSENYAGAEALSSAKSTDLSNEQVTKTQDLYSSYEKVLTAVGTVEVKSDKESDSASSSKEDNTNTPNLALDDKTVSDIEKVSTGSASDEFSANALEFGTNDWKQEGTSKIVGEPKVADSKYNGAPAKVLEVCIDSSDVKVKDSAGNTLTDPNTPKKSLNIFTLVEDNGNWKIASHDFPNNPDC</sequence>
<evidence type="ECO:0000256" key="2">
    <source>
        <dbReference type="SAM" id="SignalP"/>
    </source>
</evidence>
<evidence type="ECO:0000256" key="1">
    <source>
        <dbReference type="SAM" id="MobiDB-lite"/>
    </source>
</evidence>
<evidence type="ECO:0008006" key="5">
    <source>
        <dbReference type="Google" id="ProtNLM"/>
    </source>
</evidence>
<gene>
    <name evidence="3" type="ORF">IDM48_08570</name>
</gene>
<feature type="compositionally biased region" description="Basic and acidic residues" evidence="1">
    <location>
        <begin position="142"/>
        <end position="158"/>
    </location>
</feature>
<protein>
    <recommendedName>
        <fullName evidence="5">Secreted protein</fullName>
    </recommendedName>
</protein>
<accession>A0A7H2BID6</accession>
<dbReference type="EMBL" id="CP061538">
    <property type="protein sequence ID" value="QNV39432.1"/>
    <property type="molecule type" value="Genomic_DNA"/>
</dbReference>
<keyword evidence="2" id="KW-0732">Signal</keyword>
<feature type="compositionally biased region" description="Basic and acidic residues" evidence="1">
    <location>
        <begin position="79"/>
        <end position="92"/>
    </location>
</feature>
<evidence type="ECO:0000313" key="3">
    <source>
        <dbReference type="EMBL" id="QNV39432.1"/>
    </source>
</evidence>
<dbReference type="RefSeq" id="WP_190616950.1">
    <property type="nucleotide sequence ID" value="NZ_CP061538.1"/>
</dbReference>
<reference evidence="3 4" key="1">
    <citation type="submission" date="2020-09" db="EMBL/GenBank/DDBJ databases">
        <title>Investigation of environmental microbe.</title>
        <authorList>
            <person name="Ou Y."/>
            <person name="Kang Q."/>
        </authorList>
    </citation>
    <scope>NUCLEOTIDE SEQUENCE [LARGE SCALE GENOMIC DNA]</scope>
    <source>
        <strain evidence="3 4">KJZ-9</strain>
    </source>
</reference>
<feature type="chain" id="PRO_5039608595" description="Secreted protein" evidence="2">
    <location>
        <begin position="30"/>
        <end position="279"/>
    </location>
</feature>
<dbReference type="AlphaFoldDB" id="A0A7H2BID6"/>
<feature type="signal peptide" evidence="2">
    <location>
        <begin position="1"/>
        <end position="29"/>
    </location>
</feature>
<feature type="compositionally biased region" description="Basic and acidic residues" evidence="1">
    <location>
        <begin position="166"/>
        <end position="176"/>
    </location>
</feature>
<keyword evidence="4" id="KW-1185">Reference proteome</keyword>
<proteinExistence type="predicted"/>
<feature type="region of interest" description="Disordered" evidence="1">
    <location>
        <begin position="138"/>
        <end position="181"/>
    </location>
</feature>
<dbReference type="PROSITE" id="PS51257">
    <property type="entry name" value="PROKAR_LIPOPROTEIN"/>
    <property type="match status" value="1"/>
</dbReference>
<feature type="compositionally biased region" description="Low complexity" evidence="1">
    <location>
        <begin position="31"/>
        <end position="74"/>
    </location>
</feature>
<dbReference type="Proteomes" id="UP000516421">
    <property type="component" value="Chromosome"/>
</dbReference>
<evidence type="ECO:0000313" key="4">
    <source>
        <dbReference type="Proteomes" id="UP000516421"/>
    </source>
</evidence>
<name>A0A7H2BID6_9MICC</name>